<keyword evidence="3" id="KW-1185">Reference proteome</keyword>
<gene>
    <name evidence="2" type="ORF">C9427_18820</name>
</gene>
<dbReference type="RefSeq" id="WP_107650614.1">
    <property type="nucleotide sequence ID" value="NZ_PZJX01000032.1"/>
</dbReference>
<protein>
    <recommendedName>
        <fullName evidence="4">Phage holin family protein</fullName>
    </recommendedName>
</protein>
<evidence type="ECO:0008006" key="4">
    <source>
        <dbReference type="Google" id="ProtNLM"/>
    </source>
</evidence>
<keyword evidence="1" id="KW-0472">Membrane</keyword>
<dbReference type="AlphaFoldDB" id="A0A2T4IT75"/>
<comment type="caution">
    <text evidence="2">The sequence shown here is derived from an EMBL/GenBank/DDBJ whole genome shotgun (WGS) entry which is preliminary data.</text>
</comment>
<dbReference type="OrthoDB" id="8098681at2"/>
<feature type="transmembrane region" description="Helical" evidence="1">
    <location>
        <begin position="99"/>
        <end position="115"/>
    </location>
</feature>
<accession>A0A2T4IT75</accession>
<feature type="transmembrane region" description="Helical" evidence="1">
    <location>
        <begin position="28"/>
        <end position="52"/>
    </location>
</feature>
<evidence type="ECO:0000256" key="1">
    <source>
        <dbReference type="SAM" id="Phobius"/>
    </source>
</evidence>
<reference evidence="2 3" key="1">
    <citation type="submission" date="2018-03" db="EMBL/GenBank/DDBJ databases">
        <title>Genome sequence of the symbiotic type strain Mesorhizobium helmanticense CSLC115NT isolated from Lotus corniculatus nodules.</title>
        <authorList>
            <person name="Sannazzaro A.I."/>
            <person name="Torres Tejerizo G.A."/>
            <person name="Dip D."/>
            <person name="Caballero M."/>
            <person name="Pistorio M."/>
            <person name="Estrella M.J."/>
        </authorList>
    </citation>
    <scope>NUCLEOTIDE SEQUENCE [LARGE SCALE GENOMIC DNA]</scope>
    <source>
        <strain evidence="2 3">CSLC115N</strain>
    </source>
</reference>
<evidence type="ECO:0000313" key="2">
    <source>
        <dbReference type="EMBL" id="PTE08854.1"/>
    </source>
</evidence>
<name>A0A2T4IT75_9HYPH</name>
<feature type="transmembrane region" description="Helical" evidence="1">
    <location>
        <begin position="58"/>
        <end position="79"/>
    </location>
</feature>
<dbReference type="EMBL" id="PZJX01000032">
    <property type="protein sequence ID" value="PTE08854.1"/>
    <property type="molecule type" value="Genomic_DNA"/>
</dbReference>
<dbReference type="Proteomes" id="UP000240259">
    <property type="component" value="Unassembled WGS sequence"/>
</dbReference>
<keyword evidence="1" id="KW-0812">Transmembrane</keyword>
<organism evidence="2 3">
    <name type="scientific">Mesorhizobium helmanticense</name>
    <dbReference type="NCBI Taxonomy" id="1776423"/>
    <lineage>
        <taxon>Bacteria</taxon>
        <taxon>Pseudomonadati</taxon>
        <taxon>Pseudomonadota</taxon>
        <taxon>Alphaproteobacteria</taxon>
        <taxon>Hyphomicrobiales</taxon>
        <taxon>Phyllobacteriaceae</taxon>
        <taxon>Mesorhizobium</taxon>
    </lineage>
</organism>
<sequence length="154" mass="15627">MGMLATLISGLASGETVAAMRRARTAAVAYGLAALTAFCGLGFLVGAAYIWAASRYGSMAAALGFGIGFLLIAGLILLVYRISAGTRARRQAQRRNADIKAIGIAAALAALPTLLKGKVGMGAVLGPAIALVAYAIYRENTKPGPDDPDAGSTQ</sequence>
<keyword evidence="1" id="KW-1133">Transmembrane helix</keyword>
<evidence type="ECO:0000313" key="3">
    <source>
        <dbReference type="Proteomes" id="UP000240259"/>
    </source>
</evidence>
<proteinExistence type="predicted"/>